<feature type="domain" description="MACPF" evidence="3">
    <location>
        <begin position="41"/>
        <end position="360"/>
    </location>
</feature>
<dbReference type="InterPro" id="IPR020864">
    <property type="entry name" value="MACPF"/>
</dbReference>
<evidence type="ECO:0000313" key="6">
    <source>
        <dbReference type="Proteomes" id="UP000809789"/>
    </source>
</evidence>
<organism evidence="5 6">
    <name type="scientific">Elsinoe batatas</name>
    <dbReference type="NCBI Taxonomy" id="2601811"/>
    <lineage>
        <taxon>Eukaryota</taxon>
        <taxon>Fungi</taxon>
        <taxon>Dikarya</taxon>
        <taxon>Ascomycota</taxon>
        <taxon>Pezizomycotina</taxon>
        <taxon>Dothideomycetes</taxon>
        <taxon>Dothideomycetidae</taxon>
        <taxon>Myriangiales</taxon>
        <taxon>Elsinoaceae</taxon>
        <taxon>Elsinoe</taxon>
    </lineage>
</organism>
<dbReference type="EMBL" id="JAESVG020000010">
    <property type="protein sequence ID" value="KAG8624111.1"/>
    <property type="molecule type" value="Genomic_DNA"/>
</dbReference>
<feature type="signal peptide" evidence="2">
    <location>
        <begin position="1"/>
        <end position="19"/>
    </location>
</feature>
<dbReference type="InterPro" id="IPR023341">
    <property type="entry name" value="MABP"/>
</dbReference>
<sequence>MYLLASITSGLLAISAANGNPIRNKHKGYANLTSVEATQALRSVMRFDAKMLPGIEAIGAGYDPFAGYANPAFISRTIFAWDSVKKDTYTYQGKTYDIPDPVEAYTLSQSSLNEVYGQSIEKYQKNLATSVSIEGNYKFFSGSVEAEFSSETVRTKDRSFSRVQKSVGTWALRLPIKQSLRNHLKADFKNDLDSLNVNDNNAMKEFFENYGSHVLTGIIIGGSVRQSSSVDLLKVDTTMKMSVVAKASFNAGIGGGSASTSSSSTTSISNFEQNSEINRETKGGNPSLGSNIGMTPDAYKAWSNSVVDYPLFVDFTKKGAFAPIWKLCANDAKGKEVAAGLQKYFQNVYAPAYSALNAIQPDYINKITVIYGDSTTDVPPGYIKYPVDLNEGAGGDHVYLCMHKSSYNANGGNPKALVDFFVQMDGETVPDGFEKEPIPVNLNKGTKQGSNIFLYEKYAAYDPKKAILDMTVVRGEKSPAPYGYEKSKKNLNKGTGAGSDLYFAWLEQKNVAPESGAAPVGT</sequence>
<reference evidence="5" key="1">
    <citation type="submission" date="2021-07" db="EMBL/GenBank/DDBJ databases">
        <title>Elsinoe batatas strain:CRI-CJ2 Genome sequencing and assembly.</title>
        <authorList>
            <person name="Huang L."/>
        </authorList>
    </citation>
    <scope>NUCLEOTIDE SEQUENCE</scope>
    <source>
        <strain evidence="5">CRI-CJ2</strain>
    </source>
</reference>
<gene>
    <name evidence="5" type="ORF">KVT40_009087</name>
</gene>
<dbReference type="Proteomes" id="UP000809789">
    <property type="component" value="Unassembled WGS sequence"/>
</dbReference>
<dbReference type="Pfam" id="PF01823">
    <property type="entry name" value="MACPF"/>
    <property type="match status" value="1"/>
</dbReference>
<feature type="region of interest" description="Disordered" evidence="1">
    <location>
        <begin position="253"/>
        <end position="289"/>
    </location>
</feature>
<dbReference type="PROSITE" id="PS51412">
    <property type="entry name" value="MACPF_2"/>
    <property type="match status" value="1"/>
</dbReference>
<dbReference type="Gene3D" id="2.100.10.50">
    <property type="match status" value="2"/>
</dbReference>
<comment type="caution">
    <text evidence="5">The sequence shown here is derived from an EMBL/GenBank/DDBJ whole genome shotgun (WGS) entry which is preliminary data.</text>
</comment>
<proteinExistence type="predicted"/>
<feature type="chain" id="PRO_5035427037" description="MAC/Perforin domain-containing protein" evidence="2">
    <location>
        <begin position="20"/>
        <end position="522"/>
    </location>
</feature>
<evidence type="ECO:0008006" key="7">
    <source>
        <dbReference type="Google" id="ProtNLM"/>
    </source>
</evidence>
<dbReference type="GO" id="GO:0005737">
    <property type="term" value="C:cytoplasm"/>
    <property type="evidence" value="ECO:0007669"/>
    <property type="project" value="UniProtKB-ARBA"/>
</dbReference>
<accession>A0A8K0KY45</accession>
<evidence type="ECO:0000259" key="3">
    <source>
        <dbReference type="PROSITE" id="PS51412"/>
    </source>
</evidence>
<dbReference type="PROSITE" id="PS51498">
    <property type="entry name" value="MABP"/>
    <property type="match status" value="1"/>
</dbReference>
<keyword evidence="6" id="KW-1185">Reference proteome</keyword>
<evidence type="ECO:0000256" key="2">
    <source>
        <dbReference type="SAM" id="SignalP"/>
    </source>
</evidence>
<feature type="compositionally biased region" description="Low complexity" evidence="1">
    <location>
        <begin position="258"/>
        <end position="269"/>
    </location>
</feature>
<dbReference type="OrthoDB" id="1046782at2759"/>
<keyword evidence="2" id="KW-0732">Signal</keyword>
<evidence type="ECO:0000313" key="5">
    <source>
        <dbReference type="EMBL" id="KAG8624111.1"/>
    </source>
</evidence>
<dbReference type="AlphaFoldDB" id="A0A8K0KY45"/>
<name>A0A8K0KY45_9PEZI</name>
<feature type="domain" description="MABP" evidence="4">
    <location>
        <begin position="361"/>
        <end position="509"/>
    </location>
</feature>
<protein>
    <recommendedName>
        <fullName evidence="7">MAC/Perforin domain-containing protein</fullName>
    </recommendedName>
</protein>
<evidence type="ECO:0000256" key="1">
    <source>
        <dbReference type="SAM" id="MobiDB-lite"/>
    </source>
</evidence>
<evidence type="ECO:0000259" key="4">
    <source>
        <dbReference type="PROSITE" id="PS51498"/>
    </source>
</evidence>